<dbReference type="AlphaFoldDB" id="V5C4Z4"/>
<dbReference type="RefSeq" id="WP_023495135.1">
    <property type="nucleotide sequence ID" value="NZ_AYLO01000085.1"/>
</dbReference>
<name>V5C4Z4_9GAMM</name>
<dbReference type="EMBL" id="AYLO01000085">
    <property type="protein sequence ID" value="ESS71808.1"/>
    <property type="molecule type" value="Genomic_DNA"/>
</dbReference>
<dbReference type="STRING" id="1116472.MGMO_88c00190"/>
<keyword evidence="2" id="KW-0378">Hydrolase</keyword>
<comment type="caution">
    <text evidence="2">The sequence shown here is derived from an EMBL/GenBank/DDBJ whole genome shotgun (WGS) entry which is preliminary data.</text>
</comment>
<sequence>MTKNTGKHYEAFVYELHQALNKDKRFKSVELDVKLPGPDGMRQIDVLLCYEVEHKELLTFIECRDFADRLGIKHVDGFHSKLMDFKAKGVLISRKGFSKDAKFKAKRVGITLCIASNVNEVLSTIDIQIPVALTSVETSLSYTSFSIETKKTGSLVFNGLKDAYTINGVYLPDVYRDELLAGKIQIPLVSSENEWKPLSIETPYTNRALKYDDGEPITGFDFSLKIKFTIRHFFGYLSDLPNIAALHNIELNEAELFIKTEDIPNMHTYLTEYKKYEDIPNMSNLRLISVSVPTVIDSGRLEIKRVR</sequence>
<organism evidence="2 3">
    <name type="scientific">Methyloglobulus morosus KoM1</name>
    <dbReference type="NCBI Taxonomy" id="1116472"/>
    <lineage>
        <taxon>Bacteria</taxon>
        <taxon>Pseudomonadati</taxon>
        <taxon>Pseudomonadota</taxon>
        <taxon>Gammaproteobacteria</taxon>
        <taxon>Methylococcales</taxon>
        <taxon>Methylococcaceae</taxon>
        <taxon>Methyloglobulus</taxon>
    </lineage>
</organism>
<dbReference type="InterPro" id="IPR007560">
    <property type="entry name" value="Restrct_endonuc_IV_Mrr"/>
</dbReference>
<gene>
    <name evidence="2" type="ORF">MGMO_88c00190</name>
</gene>
<evidence type="ECO:0000313" key="3">
    <source>
        <dbReference type="Proteomes" id="UP000017842"/>
    </source>
</evidence>
<dbReference type="InterPro" id="IPR011335">
    <property type="entry name" value="Restrct_endonuc-II-like"/>
</dbReference>
<accession>V5C4Z4</accession>
<evidence type="ECO:0000313" key="2">
    <source>
        <dbReference type="EMBL" id="ESS71808.1"/>
    </source>
</evidence>
<feature type="domain" description="Restriction endonuclease type IV Mrr" evidence="1">
    <location>
        <begin position="23"/>
        <end position="113"/>
    </location>
</feature>
<dbReference type="GO" id="GO:0009307">
    <property type="term" value="P:DNA restriction-modification system"/>
    <property type="evidence" value="ECO:0007669"/>
    <property type="project" value="InterPro"/>
</dbReference>
<evidence type="ECO:0000259" key="1">
    <source>
        <dbReference type="Pfam" id="PF04471"/>
    </source>
</evidence>
<dbReference type="GO" id="GO:0003677">
    <property type="term" value="F:DNA binding"/>
    <property type="evidence" value="ECO:0007669"/>
    <property type="project" value="InterPro"/>
</dbReference>
<proteinExistence type="predicted"/>
<dbReference type="GO" id="GO:0004519">
    <property type="term" value="F:endonuclease activity"/>
    <property type="evidence" value="ECO:0007669"/>
    <property type="project" value="UniProtKB-KW"/>
</dbReference>
<dbReference type="SUPFAM" id="SSF52980">
    <property type="entry name" value="Restriction endonuclease-like"/>
    <property type="match status" value="1"/>
</dbReference>
<dbReference type="OrthoDB" id="5191874at2"/>
<keyword evidence="2" id="KW-0255">Endonuclease</keyword>
<protein>
    <submittedName>
        <fullName evidence="2">Restriction endonuclease</fullName>
    </submittedName>
</protein>
<reference evidence="2 3" key="1">
    <citation type="journal article" date="2013" name="Genome Announc.">
        <title>Draft Genome Sequence of the Methanotrophic Gammaproteobacterium Methyloglobulus morosus DSM 22980 Strain KoM1.</title>
        <authorList>
            <person name="Poehlein A."/>
            <person name="Deutzmann J.S."/>
            <person name="Daniel R."/>
            <person name="Simeonova D.D."/>
        </authorList>
    </citation>
    <scope>NUCLEOTIDE SEQUENCE [LARGE SCALE GENOMIC DNA]</scope>
    <source>
        <strain evidence="2 3">KoM1</strain>
    </source>
</reference>
<dbReference type="Pfam" id="PF04471">
    <property type="entry name" value="Mrr_cat"/>
    <property type="match status" value="1"/>
</dbReference>
<keyword evidence="3" id="KW-1185">Reference proteome</keyword>
<dbReference type="Proteomes" id="UP000017842">
    <property type="component" value="Unassembled WGS sequence"/>
</dbReference>
<keyword evidence="2" id="KW-0540">Nuclease</keyword>